<evidence type="ECO:0000256" key="8">
    <source>
        <dbReference type="ARBA" id="ARBA00024069"/>
    </source>
</evidence>
<dbReference type="GO" id="GO:0008654">
    <property type="term" value="P:phospholipid biosynthetic process"/>
    <property type="evidence" value="ECO:0007669"/>
    <property type="project" value="UniProtKB-KW"/>
</dbReference>
<proteinExistence type="inferred from homology"/>
<keyword evidence="12" id="KW-1185">Reference proteome</keyword>
<keyword evidence="3 10" id="KW-0444">Lipid biosynthesis</keyword>
<dbReference type="InterPro" id="IPR003664">
    <property type="entry name" value="FA_synthesis"/>
</dbReference>
<dbReference type="PANTHER" id="PTHR30100">
    <property type="entry name" value="FATTY ACID/PHOSPHOLIPID SYNTHESIS PROTEIN PLSX"/>
    <property type="match status" value="1"/>
</dbReference>
<dbReference type="InterPro" id="IPR012281">
    <property type="entry name" value="Phospholipid_synth_PlsX-like"/>
</dbReference>
<dbReference type="GO" id="GO:0006633">
    <property type="term" value="P:fatty acid biosynthetic process"/>
    <property type="evidence" value="ECO:0007669"/>
    <property type="project" value="UniProtKB-UniRule"/>
</dbReference>
<accession>A0A0R2JCI7</accession>
<keyword evidence="2 10" id="KW-0963">Cytoplasm</keyword>
<comment type="caution">
    <text evidence="11">The sequence shown here is derived from an EMBL/GenBank/DDBJ whole genome shotgun (WGS) entry which is preliminary data.</text>
</comment>
<comment type="pathway">
    <text evidence="10">Lipid metabolism; phospholipid metabolism.</text>
</comment>
<comment type="subunit">
    <text evidence="9 10">Homodimer. Probably interacts with PlsY.</text>
</comment>
<comment type="similarity">
    <text evidence="10">Belongs to the PlsX family.</text>
</comment>
<keyword evidence="5 10" id="KW-0443">Lipid metabolism</keyword>
<dbReference type="SUPFAM" id="SSF53659">
    <property type="entry name" value="Isocitrate/Isopropylmalate dehydrogenase-like"/>
    <property type="match status" value="1"/>
</dbReference>
<keyword evidence="7 10" id="KW-1208">Phospholipid metabolism</keyword>
<evidence type="ECO:0000256" key="2">
    <source>
        <dbReference type="ARBA" id="ARBA00022490"/>
    </source>
</evidence>
<evidence type="ECO:0000256" key="6">
    <source>
        <dbReference type="ARBA" id="ARBA00023209"/>
    </source>
</evidence>
<dbReference type="PANTHER" id="PTHR30100:SF1">
    <property type="entry name" value="PHOSPHATE ACYLTRANSFERASE"/>
    <property type="match status" value="1"/>
</dbReference>
<dbReference type="PIRSF" id="PIRSF002465">
    <property type="entry name" value="Phsphlp_syn_PlsX"/>
    <property type="match status" value="1"/>
</dbReference>
<dbReference type="HAMAP" id="MF_00019">
    <property type="entry name" value="PlsX"/>
    <property type="match status" value="1"/>
</dbReference>
<evidence type="ECO:0000256" key="9">
    <source>
        <dbReference type="ARBA" id="ARBA00046608"/>
    </source>
</evidence>
<evidence type="ECO:0000256" key="1">
    <source>
        <dbReference type="ARBA" id="ARBA00001232"/>
    </source>
</evidence>
<name>A0A0R2JCI7_9LACO</name>
<keyword evidence="4 10" id="KW-0808">Transferase</keyword>
<protein>
    <recommendedName>
        <fullName evidence="8 10">Phosphate acyltransferase</fullName>
        <ecNumber evidence="8 10">2.3.1.274</ecNumber>
    </recommendedName>
    <alternativeName>
        <fullName evidence="10">Acyl-ACP phosphotransacylase</fullName>
    </alternativeName>
    <alternativeName>
        <fullName evidence="10">Acyl-[acyl-carrier-protein]--phosphate acyltransferase</fullName>
    </alternativeName>
    <alternativeName>
        <fullName evidence="10">Phosphate-acyl-ACP acyltransferase</fullName>
    </alternativeName>
</protein>
<dbReference type="Pfam" id="PF02504">
    <property type="entry name" value="FA_synthesis"/>
    <property type="match status" value="1"/>
</dbReference>
<comment type="catalytic activity">
    <reaction evidence="1 10">
        <text>a fatty acyl-[ACP] + phosphate = an acyl phosphate + holo-[ACP]</text>
        <dbReference type="Rhea" id="RHEA:42292"/>
        <dbReference type="Rhea" id="RHEA-COMP:9685"/>
        <dbReference type="Rhea" id="RHEA-COMP:14125"/>
        <dbReference type="ChEBI" id="CHEBI:43474"/>
        <dbReference type="ChEBI" id="CHEBI:59918"/>
        <dbReference type="ChEBI" id="CHEBI:64479"/>
        <dbReference type="ChEBI" id="CHEBI:138651"/>
        <dbReference type="EC" id="2.3.1.274"/>
    </reaction>
</comment>
<dbReference type="UniPathway" id="UPA00085"/>
<evidence type="ECO:0000256" key="5">
    <source>
        <dbReference type="ARBA" id="ARBA00023098"/>
    </source>
</evidence>
<dbReference type="EMBL" id="JQBP01000003">
    <property type="protein sequence ID" value="KRN75026.1"/>
    <property type="molecule type" value="Genomic_DNA"/>
</dbReference>
<dbReference type="GO" id="GO:0043811">
    <property type="term" value="F:phosphate:acyl-[acyl carrier protein] acyltransferase activity"/>
    <property type="evidence" value="ECO:0007669"/>
    <property type="project" value="UniProtKB-UniRule"/>
</dbReference>
<dbReference type="AlphaFoldDB" id="A0A0R2JCI7"/>
<reference evidence="11 12" key="1">
    <citation type="journal article" date="2015" name="Genome Announc.">
        <title>Expanding the biotechnology potential of lactobacilli through comparative genomics of 213 strains and associated genera.</title>
        <authorList>
            <person name="Sun Z."/>
            <person name="Harris H.M."/>
            <person name="McCann A."/>
            <person name="Guo C."/>
            <person name="Argimon S."/>
            <person name="Zhang W."/>
            <person name="Yang X."/>
            <person name="Jeffery I.B."/>
            <person name="Cooney J.C."/>
            <person name="Kagawa T.F."/>
            <person name="Liu W."/>
            <person name="Song Y."/>
            <person name="Salvetti E."/>
            <person name="Wrobel A."/>
            <person name="Rasinkangas P."/>
            <person name="Parkhill J."/>
            <person name="Rea M.C."/>
            <person name="O'Sullivan O."/>
            <person name="Ritari J."/>
            <person name="Douillard F.P."/>
            <person name="Paul Ross R."/>
            <person name="Yang R."/>
            <person name="Briner A.E."/>
            <person name="Felis G.E."/>
            <person name="de Vos W.M."/>
            <person name="Barrangou R."/>
            <person name="Klaenhammer T.R."/>
            <person name="Caufield P.W."/>
            <person name="Cui Y."/>
            <person name="Zhang H."/>
            <person name="O'Toole P.W."/>
        </authorList>
    </citation>
    <scope>NUCLEOTIDE SEQUENCE [LARGE SCALE GENOMIC DNA]</scope>
    <source>
        <strain evidence="11 12">DSM 20593</strain>
    </source>
</reference>
<evidence type="ECO:0000313" key="12">
    <source>
        <dbReference type="Proteomes" id="UP000051655"/>
    </source>
</evidence>
<dbReference type="Gene3D" id="3.40.718.10">
    <property type="entry name" value="Isopropylmalate Dehydrogenase"/>
    <property type="match status" value="1"/>
</dbReference>
<dbReference type="PATRIC" id="fig|1616.3.peg.804"/>
<keyword evidence="6 10" id="KW-0594">Phospholipid biosynthesis</keyword>
<gene>
    <name evidence="10" type="primary">plsX</name>
    <name evidence="11" type="ORF">IV73_GL000784</name>
</gene>
<evidence type="ECO:0000256" key="3">
    <source>
        <dbReference type="ARBA" id="ARBA00022516"/>
    </source>
</evidence>
<organism evidence="11 12">
    <name type="scientific">Weissella kandleri</name>
    <dbReference type="NCBI Taxonomy" id="1616"/>
    <lineage>
        <taxon>Bacteria</taxon>
        <taxon>Bacillati</taxon>
        <taxon>Bacillota</taxon>
        <taxon>Bacilli</taxon>
        <taxon>Lactobacillales</taxon>
        <taxon>Lactobacillaceae</taxon>
        <taxon>Weissella</taxon>
    </lineage>
</organism>
<dbReference type="Proteomes" id="UP000051655">
    <property type="component" value="Unassembled WGS sequence"/>
</dbReference>
<comment type="subcellular location">
    <subcellularLocation>
        <location evidence="10">Cytoplasm</location>
    </subcellularLocation>
    <text evidence="10">Associated with the membrane possibly through PlsY.</text>
</comment>
<evidence type="ECO:0000256" key="10">
    <source>
        <dbReference type="HAMAP-Rule" id="MF_00019"/>
    </source>
</evidence>
<dbReference type="GO" id="GO:0005737">
    <property type="term" value="C:cytoplasm"/>
    <property type="evidence" value="ECO:0007669"/>
    <property type="project" value="UniProtKB-SubCell"/>
</dbReference>
<evidence type="ECO:0000256" key="7">
    <source>
        <dbReference type="ARBA" id="ARBA00023264"/>
    </source>
</evidence>
<evidence type="ECO:0000313" key="11">
    <source>
        <dbReference type="EMBL" id="KRN75026.1"/>
    </source>
</evidence>
<evidence type="ECO:0000256" key="4">
    <source>
        <dbReference type="ARBA" id="ARBA00022679"/>
    </source>
</evidence>
<comment type="function">
    <text evidence="10">Catalyzes the reversible formation of acyl-phosphate (acyl-PO(4)) from acyl-[acyl-carrier-protein] (acyl-ACP). This enzyme utilizes acyl-ACP as fatty acyl donor, but not acyl-CoA.</text>
</comment>
<dbReference type="STRING" id="1616.IV73_GL000784"/>
<dbReference type="EC" id="2.3.1.274" evidence="8 10"/>
<dbReference type="NCBIfam" id="TIGR00182">
    <property type="entry name" value="plsX"/>
    <property type="match status" value="1"/>
</dbReference>
<sequence length="357" mass="37993">MVKLKKKKKEAIKMYKIAVDAMGGDHAPETVVAGVEKAREQLPNVEFILYGDLAKVKPLIQDLRQIELVQADDALGMADEPVKSVRTRKQSSLVMAATAVKTGEADAFFSAGNTGAVLAAAIFLIGRIKGISRPALMTLMPAMGGLHDAFVMMDMGANAENRASHLYEYGILGSFYAHDILQYENPRVGLLNNGTEPDKGDSVHKEAHVLLQNGSDAKYLNFIGNVESSELLQGAADVVVADGFSGNAALKATEGTAKTLMKMLKNMIKQGNLRTKLGGLLLLPALKNLGEKFNPEQYGGAVVLGVKAPVVKAHGSAGPDAIAAALGQIEKMLTINLTGNVQSFVAEHQNDLTSQQN</sequence>